<protein>
    <recommendedName>
        <fullName evidence="6">TEP1-F</fullName>
    </recommendedName>
</protein>
<comment type="function">
    <text evidence="4">Binds covalently through a thioester bond to the pathogen surface resulting in pathogen clearance.</text>
</comment>
<dbReference type="InterPro" id="IPR011625">
    <property type="entry name" value="A2M_N_BRD"/>
</dbReference>
<sequence length="638" mass="71461">MKANGGKPMYVVVAPKMLRLNTDYHISVSLYDMPAPIEVNATVSGWGHSVSTGAVTVGTAESKVLTLAIGDWPRGYYQMHVMGTGANFTKHDVIDDKKPLHWGRDDGRSTVAITTNIFKNQLMLTFMEKCVSVFIQTDKAVYKPGQKVLFRAVVVNPSLIPKDNIPIDIYIEDGNGKRVNEWKQLNAKNGVISEELQLSAQPVLGHWTIGVTALRHNTTKTFIVTDDVLPTFDVEVVLPTYVTRNRPEMVALVKAFDTNGKAVKGELTLYIANKDHNNPRILRAKETIDGSATLNIDLIDDLQIDNSFHLDESGLEIDFTVRVRDALTGKQLTRHKTVMLYERDLKIEVVKTSMAYKPGLKNTFVVKVGTQDGKPVPDSGPQLNIKYGYSWDKTDWKECKESPLLVTPINGLIKFDVFPPKDIERMGVKAEYMGQTYDIAITKAKTRCGQYLQVVRADTTDITVGQDVKFVVNATEPIIRLVCEVMGRGDIAWAKSFDIHTNINAGYEFTVPTLPQMAPLARLLCHYVRPDDQEVVADALDFDVEPVFRTPVQTVDTKPEELAGVGLNTRHNPFVDISREEVMNELKAYDTDSESYHSRRWSRHWSATVNIFDDSGVGMMHNGVNVIILVSDVYKERL</sequence>
<dbReference type="EMBL" id="OC860077">
    <property type="protein sequence ID" value="CAD7628244.1"/>
    <property type="molecule type" value="Genomic_DNA"/>
</dbReference>
<accession>A0A7R9KRW0</accession>
<dbReference type="OrthoDB" id="6510601at2759"/>
<dbReference type="InterPro" id="IPR002890">
    <property type="entry name" value="MG2"/>
</dbReference>
<dbReference type="InterPro" id="IPR050473">
    <property type="entry name" value="A2M/Complement_sys"/>
</dbReference>
<gene>
    <name evidence="8" type="ORF">OSB1V03_LOCUS8666</name>
</gene>
<comment type="subunit">
    <text evidence="5">Heterodimer of a TEP1-N chain and an TEP1-C chain non-covalently linked. Forms a complex composed of TEP1-N and TEP1-C heterodimer, LRIM1 and APL1C; the interaction stabilizes TEP1-N and TEP1-C heterodimer, prevents its binding to tissues while circulating in the hemolymph and protects the thioester bond from hydrolysis. Mature TEP1 and to a lesser extent full-length TEP1 interact with SPCLIP1; the interaction is induced by microbial infection.</text>
</comment>
<dbReference type="Pfam" id="PF17791">
    <property type="entry name" value="MG3"/>
    <property type="match status" value="1"/>
</dbReference>
<dbReference type="GO" id="GO:0004866">
    <property type="term" value="F:endopeptidase inhibitor activity"/>
    <property type="evidence" value="ECO:0007669"/>
    <property type="project" value="InterPro"/>
</dbReference>
<dbReference type="Pfam" id="PF07703">
    <property type="entry name" value="A2M_BRD"/>
    <property type="match status" value="1"/>
</dbReference>
<evidence type="ECO:0000256" key="2">
    <source>
        <dbReference type="ARBA" id="ARBA00022966"/>
    </source>
</evidence>
<dbReference type="FunFam" id="2.60.40.1930:FF:000001">
    <property type="entry name" value="CD109 isoform 3"/>
    <property type="match status" value="1"/>
</dbReference>
<evidence type="ECO:0000256" key="5">
    <source>
        <dbReference type="ARBA" id="ARBA00063781"/>
    </source>
</evidence>
<dbReference type="PANTHER" id="PTHR11412:SF136">
    <property type="entry name" value="CD109 ANTIGEN"/>
    <property type="match status" value="1"/>
</dbReference>
<dbReference type="Gene3D" id="2.60.40.10">
    <property type="entry name" value="Immunoglobulins"/>
    <property type="match status" value="1"/>
</dbReference>
<evidence type="ECO:0000313" key="9">
    <source>
        <dbReference type="Proteomes" id="UP000759131"/>
    </source>
</evidence>
<dbReference type="SMART" id="SM01359">
    <property type="entry name" value="A2M_N_2"/>
    <property type="match status" value="1"/>
</dbReference>
<keyword evidence="1" id="KW-0732">Signal</keyword>
<evidence type="ECO:0000256" key="3">
    <source>
        <dbReference type="ARBA" id="ARBA00023180"/>
    </source>
</evidence>
<dbReference type="Gene3D" id="2.60.40.1940">
    <property type="match status" value="1"/>
</dbReference>
<dbReference type="PANTHER" id="PTHR11412">
    <property type="entry name" value="MACROGLOBULIN / COMPLEMENT"/>
    <property type="match status" value="1"/>
</dbReference>
<dbReference type="AlphaFoldDB" id="A0A7R9KRW0"/>
<keyword evidence="2" id="KW-0882">Thioester bond</keyword>
<name>A0A7R9KRW0_9ACAR</name>
<dbReference type="InterPro" id="IPR013783">
    <property type="entry name" value="Ig-like_fold"/>
</dbReference>
<dbReference type="Pfam" id="PF01835">
    <property type="entry name" value="MG2"/>
    <property type="match status" value="1"/>
</dbReference>
<organism evidence="8">
    <name type="scientific">Medioppia subpectinata</name>
    <dbReference type="NCBI Taxonomy" id="1979941"/>
    <lineage>
        <taxon>Eukaryota</taxon>
        <taxon>Metazoa</taxon>
        <taxon>Ecdysozoa</taxon>
        <taxon>Arthropoda</taxon>
        <taxon>Chelicerata</taxon>
        <taxon>Arachnida</taxon>
        <taxon>Acari</taxon>
        <taxon>Acariformes</taxon>
        <taxon>Sarcoptiformes</taxon>
        <taxon>Oribatida</taxon>
        <taxon>Brachypylina</taxon>
        <taxon>Oppioidea</taxon>
        <taxon>Oppiidae</taxon>
        <taxon>Medioppia</taxon>
    </lineage>
</organism>
<evidence type="ECO:0000259" key="7">
    <source>
        <dbReference type="SMART" id="SM01359"/>
    </source>
</evidence>
<reference evidence="8" key="1">
    <citation type="submission" date="2020-11" db="EMBL/GenBank/DDBJ databases">
        <authorList>
            <person name="Tran Van P."/>
        </authorList>
    </citation>
    <scope>NUCLEOTIDE SEQUENCE</scope>
</reference>
<keyword evidence="9" id="KW-1185">Reference proteome</keyword>
<dbReference type="Gene3D" id="2.60.40.1930">
    <property type="match status" value="2"/>
</dbReference>
<proteinExistence type="predicted"/>
<evidence type="ECO:0000256" key="6">
    <source>
        <dbReference type="ARBA" id="ARBA00078071"/>
    </source>
</evidence>
<evidence type="ECO:0000313" key="8">
    <source>
        <dbReference type="EMBL" id="CAD7628244.1"/>
    </source>
</evidence>
<dbReference type="Proteomes" id="UP000759131">
    <property type="component" value="Unassembled WGS sequence"/>
</dbReference>
<dbReference type="InterPro" id="IPR041555">
    <property type="entry name" value="MG3"/>
</dbReference>
<feature type="domain" description="Alpha-2-macroglobulin bait region" evidence="7">
    <location>
        <begin position="452"/>
        <end position="577"/>
    </location>
</feature>
<dbReference type="Gene3D" id="2.60.40.2950">
    <property type="match status" value="1"/>
</dbReference>
<evidence type="ECO:0000256" key="4">
    <source>
        <dbReference type="ARBA" id="ARBA00057615"/>
    </source>
</evidence>
<dbReference type="EMBL" id="CAJPIZ010005502">
    <property type="protein sequence ID" value="CAG2108674.1"/>
    <property type="molecule type" value="Genomic_DNA"/>
</dbReference>
<keyword evidence="3" id="KW-0325">Glycoprotein</keyword>
<evidence type="ECO:0000256" key="1">
    <source>
        <dbReference type="ARBA" id="ARBA00022729"/>
    </source>
</evidence>